<feature type="compositionally biased region" description="Basic and acidic residues" evidence="1">
    <location>
        <begin position="171"/>
        <end position="194"/>
    </location>
</feature>
<dbReference type="GO" id="GO:0036064">
    <property type="term" value="C:ciliary basal body"/>
    <property type="evidence" value="ECO:0007669"/>
    <property type="project" value="TreeGrafter"/>
</dbReference>
<feature type="compositionally biased region" description="Low complexity" evidence="1">
    <location>
        <begin position="225"/>
        <end position="238"/>
    </location>
</feature>
<protein>
    <submittedName>
        <fullName evidence="3">Bardet-Biedl syndrome 2 protein</fullName>
    </submittedName>
</protein>
<gene>
    <name evidence="3" type="primary">BBS2</name>
    <name evidence="3" type="ORF">HK097_006375</name>
</gene>
<keyword evidence="4" id="KW-1185">Reference proteome</keyword>
<dbReference type="PANTHER" id="PTHR32465:SF0">
    <property type="entry name" value="BARDET-BIEDL SYNDROME 2 PROTEIN"/>
    <property type="match status" value="1"/>
</dbReference>
<dbReference type="PANTHER" id="PTHR32465">
    <property type="entry name" value="BARDET-BIEDL SYNDROME 2 PROTEIN"/>
    <property type="match status" value="1"/>
</dbReference>
<evidence type="ECO:0000256" key="1">
    <source>
        <dbReference type="SAM" id="MobiDB-lite"/>
    </source>
</evidence>
<evidence type="ECO:0000313" key="3">
    <source>
        <dbReference type="EMBL" id="KAJ3057447.1"/>
    </source>
</evidence>
<comment type="caution">
    <text evidence="3">The sequence shown here is derived from an EMBL/GenBank/DDBJ whole genome shotgun (WGS) entry which is preliminary data.</text>
</comment>
<feature type="compositionally biased region" description="Low complexity" evidence="1">
    <location>
        <begin position="255"/>
        <end position="269"/>
    </location>
</feature>
<accession>A0AAD5SNE7</accession>
<sequence length="742" mass="82169">MVRYAPQAAQFDDDMLKRHTEEEILDELNSEKKELFQNLRRFHFVKPSVPDEGESREDLMNEDELAVTGDTDQPIATTKRTRADYFSAPQASSEVDGRPSYRGHPVQQPLRSSMDARHVIVGGTETHSRTGSNAQGIVISGMTSSRKQSRLENATQKHRGPQIPFLQAEHGTSEHEDGALDDRKSTELVADSKDSAPPSDGASLGHPSGSSSNWNLTLSREGTVSPSTAATKSRSARSNMRRLPALSVRSTNDMLSAKSSPSLASPPTSVEIAHKDSPASAKGLDGVQNYEPKYGDDKLGEPGSASSLTPVAKDDFDLLPEQSILGQRRQSKPSPEVTSLPEATDRMSGIPAESHPPPPVSNEIESTDMSIQKHSALDEIDSREQPEEKPSGDAAVADVDMESMQQAPADLDVDKERLKLPTHNEEHMDVKAEGTADNVRTEYHSRYHVRTKSHLQAKSQAAQQISIQPLPDDLIECKLIADYHPQDVERSGCYMMITVSNPSLVIDEVAWYSDASLVRDIKKSSVAPGTRTFRQKLELVYRVAYEIHLKITVSSVSNINQKYVNKRTQPVPEFAEYKFVHSVEIVPVSSVSLTVGKSAVVVVIRTDNIQVAAKCIASITSHFNIMDLEVRADFPRRIEHIQALISTMKDAAEMVARFEEGVAEAVEQIQLFMEQAEDSRSIGDILAMKETYNLIYDMNRDLMMEHAKRIPNHKIASESKEEILKAIFEFANLRGGETWTHD</sequence>
<dbReference type="GO" id="GO:1905515">
    <property type="term" value="P:non-motile cilium assembly"/>
    <property type="evidence" value="ECO:0007669"/>
    <property type="project" value="InterPro"/>
</dbReference>
<organism evidence="3 4">
    <name type="scientific">Rhizophlyctis rosea</name>
    <dbReference type="NCBI Taxonomy" id="64517"/>
    <lineage>
        <taxon>Eukaryota</taxon>
        <taxon>Fungi</taxon>
        <taxon>Fungi incertae sedis</taxon>
        <taxon>Chytridiomycota</taxon>
        <taxon>Chytridiomycota incertae sedis</taxon>
        <taxon>Chytridiomycetes</taxon>
        <taxon>Rhizophlyctidales</taxon>
        <taxon>Rhizophlyctidaceae</taxon>
        <taxon>Rhizophlyctis</taxon>
    </lineage>
</organism>
<dbReference type="InterPro" id="IPR055380">
    <property type="entry name" value="BBS2_hp_dom"/>
</dbReference>
<dbReference type="AlphaFoldDB" id="A0AAD5SNE7"/>
<feature type="region of interest" description="Disordered" evidence="1">
    <location>
        <begin position="47"/>
        <end position="110"/>
    </location>
</feature>
<feature type="compositionally biased region" description="Polar residues" evidence="1">
    <location>
        <begin position="143"/>
        <end position="154"/>
    </location>
</feature>
<dbReference type="GO" id="GO:0031514">
    <property type="term" value="C:motile cilium"/>
    <property type="evidence" value="ECO:0007669"/>
    <property type="project" value="TreeGrafter"/>
</dbReference>
<feature type="compositionally biased region" description="Polar residues" evidence="1">
    <location>
        <begin position="208"/>
        <end position="224"/>
    </location>
</feature>
<dbReference type="Proteomes" id="UP001212841">
    <property type="component" value="Unassembled WGS sequence"/>
</dbReference>
<dbReference type="EMBL" id="JADGJD010000003">
    <property type="protein sequence ID" value="KAJ3057447.1"/>
    <property type="molecule type" value="Genomic_DNA"/>
</dbReference>
<feature type="region of interest" description="Disordered" evidence="1">
    <location>
        <begin position="143"/>
        <end position="365"/>
    </location>
</feature>
<reference evidence="3" key="1">
    <citation type="submission" date="2020-05" db="EMBL/GenBank/DDBJ databases">
        <title>Phylogenomic resolution of chytrid fungi.</title>
        <authorList>
            <person name="Stajich J.E."/>
            <person name="Amses K."/>
            <person name="Simmons R."/>
            <person name="Seto K."/>
            <person name="Myers J."/>
            <person name="Bonds A."/>
            <person name="Quandt C.A."/>
            <person name="Barry K."/>
            <person name="Liu P."/>
            <person name="Grigoriev I."/>
            <person name="Longcore J.E."/>
            <person name="James T.Y."/>
        </authorList>
    </citation>
    <scope>NUCLEOTIDE SEQUENCE</scope>
    <source>
        <strain evidence="3">JEL0318</strain>
    </source>
</reference>
<dbReference type="GO" id="GO:0034464">
    <property type="term" value="C:BBSome"/>
    <property type="evidence" value="ECO:0007669"/>
    <property type="project" value="InterPro"/>
</dbReference>
<feature type="compositionally biased region" description="Acidic residues" evidence="1">
    <location>
        <begin position="51"/>
        <end position="65"/>
    </location>
</feature>
<name>A0AAD5SNE7_9FUNG</name>
<evidence type="ECO:0000259" key="2">
    <source>
        <dbReference type="Pfam" id="PF23353"/>
    </source>
</evidence>
<feature type="domain" description="BBS2 hairpin" evidence="2">
    <location>
        <begin position="635"/>
        <end position="727"/>
    </location>
</feature>
<dbReference type="Pfam" id="PF23353">
    <property type="entry name" value="BBS2_hp"/>
    <property type="match status" value="1"/>
</dbReference>
<proteinExistence type="predicted"/>
<evidence type="ECO:0000313" key="4">
    <source>
        <dbReference type="Proteomes" id="UP001212841"/>
    </source>
</evidence>
<dbReference type="GO" id="GO:0016020">
    <property type="term" value="C:membrane"/>
    <property type="evidence" value="ECO:0007669"/>
    <property type="project" value="TreeGrafter"/>
</dbReference>
<dbReference type="InterPro" id="IPR016616">
    <property type="entry name" value="Bardet-Biedl_syndrome_2_prot"/>
</dbReference>